<reference evidence="1" key="1">
    <citation type="submission" date="2021-06" db="EMBL/GenBank/DDBJ databases">
        <authorList>
            <person name="Kallberg Y."/>
            <person name="Tangrot J."/>
            <person name="Rosling A."/>
        </authorList>
    </citation>
    <scope>NUCLEOTIDE SEQUENCE</scope>
    <source>
        <strain evidence="1">MA461A</strain>
    </source>
</reference>
<proteinExistence type="predicted"/>
<dbReference type="EMBL" id="CAJVQC010096895">
    <property type="protein sequence ID" value="CAG8829245.1"/>
    <property type="molecule type" value="Genomic_DNA"/>
</dbReference>
<accession>A0ACA9S7R8</accession>
<feature type="non-terminal residue" evidence="1">
    <location>
        <position position="1"/>
    </location>
</feature>
<dbReference type="Proteomes" id="UP000789920">
    <property type="component" value="Unassembled WGS sequence"/>
</dbReference>
<feature type="non-terminal residue" evidence="1">
    <location>
        <position position="64"/>
    </location>
</feature>
<sequence>QSKAPVFIEIELAVALWVEHDKVSYETIKNCWHKTGILLVELDYNDLPQKDTSLYDEYLDDENK</sequence>
<evidence type="ECO:0000313" key="2">
    <source>
        <dbReference type="Proteomes" id="UP000789920"/>
    </source>
</evidence>
<name>A0ACA9S7R8_9GLOM</name>
<keyword evidence="2" id="KW-1185">Reference proteome</keyword>
<gene>
    <name evidence="1" type="ORF">RPERSI_LOCUS27449</name>
</gene>
<organism evidence="1 2">
    <name type="scientific">Racocetra persica</name>
    <dbReference type="NCBI Taxonomy" id="160502"/>
    <lineage>
        <taxon>Eukaryota</taxon>
        <taxon>Fungi</taxon>
        <taxon>Fungi incertae sedis</taxon>
        <taxon>Mucoromycota</taxon>
        <taxon>Glomeromycotina</taxon>
        <taxon>Glomeromycetes</taxon>
        <taxon>Diversisporales</taxon>
        <taxon>Gigasporaceae</taxon>
        <taxon>Racocetra</taxon>
    </lineage>
</organism>
<comment type="caution">
    <text evidence="1">The sequence shown here is derived from an EMBL/GenBank/DDBJ whole genome shotgun (WGS) entry which is preliminary data.</text>
</comment>
<protein>
    <submittedName>
        <fullName evidence="1">6381_t:CDS:1</fullName>
    </submittedName>
</protein>
<evidence type="ECO:0000313" key="1">
    <source>
        <dbReference type="EMBL" id="CAG8829245.1"/>
    </source>
</evidence>